<proteinExistence type="inferred from homology"/>
<dbReference type="InterPro" id="IPR003653">
    <property type="entry name" value="Peptidase_C48_C"/>
</dbReference>
<keyword evidence="3" id="KW-0378">Hydrolase</keyword>
<dbReference type="AlphaFoldDB" id="Q2HW37"/>
<name>Q2HW37_MEDTR</name>
<evidence type="ECO:0000256" key="4">
    <source>
        <dbReference type="SAM" id="MobiDB-lite"/>
    </source>
</evidence>
<feature type="compositionally biased region" description="Basic and acidic residues" evidence="4">
    <location>
        <begin position="88"/>
        <end position="99"/>
    </location>
</feature>
<dbReference type="SUPFAM" id="SSF54001">
    <property type="entry name" value="Cysteine proteinases"/>
    <property type="match status" value="1"/>
</dbReference>
<feature type="compositionally biased region" description="Basic residues" evidence="4">
    <location>
        <begin position="64"/>
        <end position="76"/>
    </location>
</feature>
<dbReference type="EMBL" id="AC147963">
    <property type="protein sequence ID" value="ABD28346.1"/>
    <property type="molecule type" value="Genomic_DNA"/>
</dbReference>
<keyword evidence="2" id="KW-0645">Protease</keyword>
<reference evidence="6" key="2">
    <citation type="submission" date="2007-03" db="EMBL/GenBank/DDBJ databases">
        <authorList>
            <consortium name="The International Medicago Genome Annotation Group"/>
        </authorList>
    </citation>
    <scope>NUCLEOTIDE SEQUENCE</scope>
</reference>
<evidence type="ECO:0000256" key="3">
    <source>
        <dbReference type="ARBA" id="ARBA00022801"/>
    </source>
</evidence>
<gene>
    <name evidence="6" type="ORF">MtrDRAFT_AC147963g13v2</name>
</gene>
<dbReference type="GO" id="GO:0008234">
    <property type="term" value="F:cysteine-type peptidase activity"/>
    <property type="evidence" value="ECO:0007669"/>
    <property type="project" value="InterPro"/>
</dbReference>
<evidence type="ECO:0000256" key="2">
    <source>
        <dbReference type="ARBA" id="ARBA00022670"/>
    </source>
</evidence>
<evidence type="ECO:0000313" key="6">
    <source>
        <dbReference type="EMBL" id="ABD28346.1"/>
    </source>
</evidence>
<reference evidence="6" key="1">
    <citation type="submission" date="2004-04" db="EMBL/GenBank/DDBJ databases">
        <authorList>
            <person name="Town C.D."/>
        </authorList>
    </citation>
    <scope>NUCLEOTIDE SEQUENCE</scope>
</reference>
<protein>
    <recommendedName>
        <fullName evidence="5">Ubiquitin-like protease family profile domain-containing protein</fullName>
    </recommendedName>
</protein>
<evidence type="ECO:0000256" key="1">
    <source>
        <dbReference type="ARBA" id="ARBA00005234"/>
    </source>
</evidence>
<comment type="similarity">
    <text evidence="1">Belongs to the peptidase C48 family.</text>
</comment>
<feature type="domain" description="Ubiquitin-like protease family profile" evidence="5">
    <location>
        <begin position="145"/>
        <end position="239"/>
    </location>
</feature>
<organism evidence="6">
    <name type="scientific">Medicago truncatula</name>
    <name type="common">Barrel medic</name>
    <name type="synonym">Medicago tribuloides</name>
    <dbReference type="NCBI Taxonomy" id="3880"/>
    <lineage>
        <taxon>Eukaryota</taxon>
        <taxon>Viridiplantae</taxon>
        <taxon>Streptophyta</taxon>
        <taxon>Embryophyta</taxon>
        <taxon>Tracheophyta</taxon>
        <taxon>Spermatophyta</taxon>
        <taxon>Magnoliopsida</taxon>
        <taxon>eudicotyledons</taxon>
        <taxon>Gunneridae</taxon>
        <taxon>Pentapetalae</taxon>
        <taxon>rosids</taxon>
        <taxon>fabids</taxon>
        <taxon>Fabales</taxon>
        <taxon>Fabaceae</taxon>
        <taxon>Papilionoideae</taxon>
        <taxon>50 kb inversion clade</taxon>
        <taxon>NPAAA clade</taxon>
        <taxon>Hologalegina</taxon>
        <taxon>IRL clade</taxon>
        <taxon>Trifolieae</taxon>
        <taxon>Medicago</taxon>
    </lineage>
</organism>
<dbReference type="Pfam" id="PF02902">
    <property type="entry name" value="Peptidase_C48"/>
    <property type="match status" value="1"/>
</dbReference>
<evidence type="ECO:0000259" key="5">
    <source>
        <dbReference type="Pfam" id="PF02902"/>
    </source>
</evidence>
<dbReference type="InterPro" id="IPR038765">
    <property type="entry name" value="Papain-like_cys_pep_sf"/>
</dbReference>
<dbReference type="GO" id="GO:0006508">
    <property type="term" value="P:proteolysis"/>
    <property type="evidence" value="ECO:0007669"/>
    <property type="project" value="UniProtKB-KW"/>
</dbReference>
<feature type="compositionally biased region" description="Basic and acidic residues" evidence="4">
    <location>
        <begin position="45"/>
        <end position="63"/>
    </location>
</feature>
<feature type="region of interest" description="Disordered" evidence="4">
    <location>
        <begin position="1"/>
        <end position="100"/>
    </location>
</feature>
<dbReference type="Gene3D" id="3.40.395.10">
    <property type="entry name" value="Adenoviral Proteinase, Chain A"/>
    <property type="match status" value="1"/>
</dbReference>
<accession>Q2HW37</accession>
<sequence length="307" mass="35712">MMKKKQVNKSNDGPIPNFNIGLTQLEQEEPSDDDNGKKKGKKMEKKTEEINRGKRKQQSDDKKAKKSGKKMKKKPDQKKQQSAGEESDEKKVDLERPGAFDKNNPAAFTRFIERLSKFKYLDWKAIDPISLEYQIMTPALIGDPGSHYVCFVVNLKNQKFEFLNSLTGDKLHTKNGAPTVYKDMFDVWLNEVEVFVEEMYKTRKIRMPFKFSTFKWDTPRMPNQVDKDSCGVFCMKFLDEWGGDNTQLDSFKGWSKMKKIEKAAKIMDLRIGICSTIISNTSNCRRNLVENKAKTYYEKKLQKLQKH</sequence>
<dbReference type="ExpressionAtlas" id="Q2HW37">
    <property type="expression patterns" value="differential"/>
</dbReference>